<evidence type="ECO:0000313" key="4">
    <source>
        <dbReference type="Proteomes" id="UP000077177"/>
    </source>
</evidence>
<keyword evidence="4" id="KW-1185">Reference proteome</keyword>
<dbReference type="InterPro" id="IPR026464">
    <property type="entry name" value="NosD_copper_fam"/>
</dbReference>
<dbReference type="AlphaFoldDB" id="A0A172TVW6"/>
<dbReference type="InterPro" id="IPR007742">
    <property type="entry name" value="NosD_dom"/>
</dbReference>
<dbReference type="STRING" id="1492898.SY85_10600"/>
<dbReference type="PATRIC" id="fig|1492898.3.peg.2281"/>
<evidence type="ECO:0000256" key="1">
    <source>
        <dbReference type="SAM" id="SignalP"/>
    </source>
</evidence>
<dbReference type="NCBIfam" id="TIGR03804">
    <property type="entry name" value="para_beta_helix"/>
    <property type="match status" value="1"/>
</dbReference>
<sequence>MKRLLIIWLLCSSFFAYAGIIHVGTASGVRTLKQAIQLAKDGDSIYLHKGLYKEGHLVLTKSISIIGIDQPVLDGEGKYEILTVSGHDITIRGIHFSNAGYSSLYDYAALKVIDAQHVIVENNTVTNAYFAIHFDNSSYCVIRNNAIKSKYTTEQSSGNGIHLWKCDNMVVKSNHIQQHRDGIYFEFVTNSVIQNNVSELNIRYGLHFMFSNNDVYINNTFRDNGAGVAVMYSKKVEMYKNRYEHNWGASAYGILLKEISDGYIIQNVFDENSIAIHMEGTNRIEVSKNSFRNNGWALRVQASCNDNTFQWNNFTGNTFDVATNGNSVLNHFHHNFWDKYEGYDLDKDGIGDVPYHPISMYSMVIEHNPIAVMLLRSFIVSLLDRAEKAIPSLTPETFLDDKPLMKPYRP</sequence>
<dbReference type="Gene3D" id="2.160.20.10">
    <property type="entry name" value="Single-stranded right-handed beta-helix, Pectin lyase-like"/>
    <property type="match status" value="2"/>
</dbReference>
<name>A0A172TVW6_9BACT</name>
<dbReference type="Pfam" id="PF05048">
    <property type="entry name" value="NosD"/>
    <property type="match status" value="1"/>
</dbReference>
<dbReference type="RefSeq" id="WP_066404314.1">
    <property type="nucleotide sequence ID" value="NZ_CP011390.1"/>
</dbReference>
<reference evidence="4" key="1">
    <citation type="submission" date="2015-01" db="EMBL/GenBank/DDBJ databases">
        <title>Flavisolibacter sp./LCS9/ whole genome sequencing.</title>
        <authorList>
            <person name="Kim M.K."/>
            <person name="Srinivasan S."/>
            <person name="Lee J.-J."/>
        </authorList>
    </citation>
    <scope>NUCLEOTIDE SEQUENCE [LARGE SCALE GENOMIC DNA]</scope>
    <source>
        <strain evidence="4">LCS9</strain>
    </source>
</reference>
<proteinExistence type="predicted"/>
<dbReference type="SUPFAM" id="SSF51126">
    <property type="entry name" value="Pectin lyase-like"/>
    <property type="match status" value="1"/>
</dbReference>
<dbReference type="Proteomes" id="UP000077177">
    <property type="component" value="Chromosome"/>
</dbReference>
<feature type="domain" description="Periplasmic copper-binding protein NosD beta helix" evidence="2">
    <location>
        <begin position="144"/>
        <end position="342"/>
    </location>
</feature>
<accession>A0A172TVW6</accession>
<keyword evidence="1" id="KW-0732">Signal</keyword>
<protein>
    <submittedName>
        <fullName evidence="3">Nitrous oxide reductase</fullName>
    </submittedName>
</protein>
<dbReference type="InterPro" id="IPR012334">
    <property type="entry name" value="Pectin_lyas_fold"/>
</dbReference>
<feature type="signal peptide" evidence="1">
    <location>
        <begin position="1"/>
        <end position="18"/>
    </location>
</feature>
<evidence type="ECO:0000259" key="2">
    <source>
        <dbReference type="Pfam" id="PF05048"/>
    </source>
</evidence>
<evidence type="ECO:0000313" key="3">
    <source>
        <dbReference type="EMBL" id="ANE50887.1"/>
    </source>
</evidence>
<dbReference type="EMBL" id="CP011390">
    <property type="protein sequence ID" value="ANE50887.1"/>
    <property type="molecule type" value="Genomic_DNA"/>
</dbReference>
<gene>
    <name evidence="3" type="ORF">SY85_10600</name>
</gene>
<feature type="chain" id="PRO_5008001251" evidence="1">
    <location>
        <begin position="19"/>
        <end position="410"/>
    </location>
</feature>
<dbReference type="InterPro" id="IPR011050">
    <property type="entry name" value="Pectin_lyase_fold/virulence"/>
</dbReference>
<dbReference type="KEGG" id="fla:SY85_10600"/>
<reference evidence="3 4" key="2">
    <citation type="journal article" date="2016" name="Int. J. Syst. Evol. Microbiol.">
        <title>Flavisolibacter tropicus sp. nov., isolated from tropical soil.</title>
        <authorList>
            <person name="Lee J.J."/>
            <person name="Kang M.S."/>
            <person name="Kim G.S."/>
            <person name="Lee C.S."/>
            <person name="Lim S."/>
            <person name="Lee J."/>
            <person name="Roh S.H."/>
            <person name="Kang H."/>
            <person name="Ha J.M."/>
            <person name="Bae S."/>
            <person name="Jung H.Y."/>
            <person name="Kim M.K."/>
        </authorList>
    </citation>
    <scope>NUCLEOTIDE SEQUENCE [LARGE SCALE GENOMIC DNA]</scope>
    <source>
        <strain evidence="3 4">LCS9</strain>
    </source>
</reference>
<dbReference type="SMART" id="SM00710">
    <property type="entry name" value="PbH1"/>
    <property type="match status" value="9"/>
</dbReference>
<organism evidence="3 4">
    <name type="scientific">Flavisolibacter tropicus</name>
    <dbReference type="NCBI Taxonomy" id="1492898"/>
    <lineage>
        <taxon>Bacteria</taxon>
        <taxon>Pseudomonadati</taxon>
        <taxon>Bacteroidota</taxon>
        <taxon>Chitinophagia</taxon>
        <taxon>Chitinophagales</taxon>
        <taxon>Chitinophagaceae</taxon>
        <taxon>Flavisolibacter</taxon>
    </lineage>
</organism>
<dbReference type="InterPro" id="IPR006626">
    <property type="entry name" value="PbH1"/>
</dbReference>
<dbReference type="InterPro" id="IPR022441">
    <property type="entry name" value="Para_beta_helix_rpt-2"/>
</dbReference>
<dbReference type="NCBIfam" id="TIGR04247">
    <property type="entry name" value="NosD_copper_fam"/>
    <property type="match status" value="1"/>
</dbReference>